<dbReference type="SMART" id="SM00248">
    <property type="entry name" value="ANK"/>
    <property type="match status" value="8"/>
</dbReference>
<dbReference type="InterPro" id="IPR002110">
    <property type="entry name" value="Ankyrin_rpt"/>
</dbReference>
<dbReference type="PANTHER" id="PTHR24123">
    <property type="entry name" value="ANKYRIN REPEAT-CONTAINING"/>
    <property type="match status" value="1"/>
</dbReference>
<sequence length="747" mass="82676">MAAQYQENNNTCIQRLTSLYDDETYSEEALTAPLSTLGDVINDTGNILDFFYDAVNQGDIGSTKKILCELLDQSKRCKKCMPDECKQVNVGIHFDLIAILDIEKLLCTAAQKRHVEILQLLLKSLPYDKLATGSKLLELALELKDAVIVKSVLDSGVDVDERINGSYIRWGSLVTYTFPLHEATSAGDEITVRMLIDYGAQLDFTDSDGNTAVMLACAGSSLDVLCLLLKAGADLDLTDFNDRSALVIAAALNKTDMMHLIFENGGQISERMLLRACEISSVSASALKLLLKGLRNGGFDIDWYRLLQTATHFNKPENVQVLLNHMPCTLKKAGPRAQDILTIALHKKHFLENTVNILFEEEFIKAEGVDSHGNQPLHVAVKYCSPEFCFKLSQAEDLDSADCAGMTPLMLCLYRDRHEDCGVSSAQTAATIIKQLLQQGANINVQDRSGCTSVHHAVIVGNSPALVVLVEAGADLTMCDENGKNPLDLAWSKAFSTHPFSPFRDLRSDILSGNDCLWVENEYLMVTRGQRLYLENRAETLSFVRVSDLLGFQSGRENRVKNLGLPPSIQLPLPWVGQAGFLRHLLPSKVLVTLLCRHAYLLWLRATLQELRTCSVVCLPWHSGHVGSSFILHRTRFAFEGNTGRPYTAQIRKLILSGVMCHILFHQTSSSNLPFLMDRLRDLFGLELILLQFIRASNQTHSAGHDFLSAQDRSVVMKALRNGKQHPPPRSAGLALPSAALRITSLA</sequence>
<dbReference type="InterPro" id="IPR051165">
    <property type="entry name" value="Multifunctional_ANK_Repeat"/>
</dbReference>
<proteinExistence type="predicted"/>
<feature type="repeat" description="ANK" evidence="3">
    <location>
        <begin position="175"/>
        <end position="207"/>
    </location>
</feature>
<feature type="repeat" description="ANK" evidence="3">
    <location>
        <begin position="449"/>
        <end position="481"/>
    </location>
</feature>
<dbReference type="PROSITE" id="PS50088">
    <property type="entry name" value="ANK_REPEAT"/>
    <property type="match status" value="4"/>
</dbReference>
<feature type="repeat" description="ANK" evidence="3">
    <location>
        <begin position="404"/>
        <end position="448"/>
    </location>
</feature>
<evidence type="ECO:0000313" key="4">
    <source>
        <dbReference type="EMBL" id="GFO11587.1"/>
    </source>
</evidence>
<keyword evidence="1" id="KW-0677">Repeat</keyword>
<dbReference type="Gene3D" id="1.25.40.20">
    <property type="entry name" value="Ankyrin repeat-containing domain"/>
    <property type="match status" value="2"/>
</dbReference>
<evidence type="ECO:0000313" key="5">
    <source>
        <dbReference type="Proteomes" id="UP000735302"/>
    </source>
</evidence>
<comment type="caution">
    <text evidence="4">The sequence shown here is derived from an EMBL/GenBank/DDBJ whole genome shotgun (WGS) entry which is preliminary data.</text>
</comment>
<dbReference type="EMBL" id="BLXT01004325">
    <property type="protein sequence ID" value="GFO11587.1"/>
    <property type="molecule type" value="Genomic_DNA"/>
</dbReference>
<name>A0AAV4AWD3_9GAST</name>
<accession>A0AAV4AWD3</accession>
<protein>
    <submittedName>
        <fullName evidence="4">Serine/threonine-protein phosphatase 6 regulatory ankyrin repeat subunit c</fullName>
    </submittedName>
</protein>
<organism evidence="4 5">
    <name type="scientific">Plakobranchus ocellatus</name>
    <dbReference type="NCBI Taxonomy" id="259542"/>
    <lineage>
        <taxon>Eukaryota</taxon>
        <taxon>Metazoa</taxon>
        <taxon>Spiralia</taxon>
        <taxon>Lophotrochozoa</taxon>
        <taxon>Mollusca</taxon>
        <taxon>Gastropoda</taxon>
        <taxon>Heterobranchia</taxon>
        <taxon>Euthyneura</taxon>
        <taxon>Panpulmonata</taxon>
        <taxon>Sacoglossa</taxon>
        <taxon>Placobranchoidea</taxon>
        <taxon>Plakobranchidae</taxon>
        <taxon>Plakobranchus</taxon>
    </lineage>
</organism>
<dbReference type="Proteomes" id="UP000735302">
    <property type="component" value="Unassembled WGS sequence"/>
</dbReference>
<dbReference type="InterPro" id="IPR036770">
    <property type="entry name" value="Ankyrin_rpt-contain_sf"/>
</dbReference>
<gene>
    <name evidence="4" type="ORF">PoB_003809200</name>
</gene>
<dbReference type="Pfam" id="PF12796">
    <property type="entry name" value="Ank_2"/>
    <property type="match status" value="1"/>
</dbReference>
<evidence type="ECO:0000256" key="3">
    <source>
        <dbReference type="PROSITE-ProRule" id="PRU00023"/>
    </source>
</evidence>
<dbReference type="AlphaFoldDB" id="A0AAV4AWD3"/>
<evidence type="ECO:0000256" key="2">
    <source>
        <dbReference type="ARBA" id="ARBA00023043"/>
    </source>
</evidence>
<dbReference type="SUPFAM" id="SSF48403">
    <property type="entry name" value="Ankyrin repeat"/>
    <property type="match status" value="1"/>
</dbReference>
<dbReference type="Pfam" id="PF13857">
    <property type="entry name" value="Ank_5"/>
    <property type="match status" value="1"/>
</dbReference>
<dbReference type="PROSITE" id="PS50297">
    <property type="entry name" value="ANK_REP_REGION"/>
    <property type="match status" value="3"/>
</dbReference>
<evidence type="ECO:0000256" key="1">
    <source>
        <dbReference type="ARBA" id="ARBA00022737"/>
    </source>
</evidence>
<feature type="repeat" description="ANK" evidence="3">
    <location>
        <begin position="208"/>
        <end position="240"/>
    </location>
</feature>
<keyword evidence="2 3" id="KW-0040">ANK repeat</keyword>
<dbReference type="PANTHER" id="PTHR24123:SF85">
    <property type="entry name" value="ANKYRIN REPEAT DOMAIN-CONTAINING PROTEIN 55"/>
    <property type="match status" value="1"/>
</dbReference>
<keyword evidence="5" id="KW-1185">Reference proteome</keyword>
<reference evidence="4 5" key="1">
    <citation type="journal article" date="2021" name="Elife">
        <title>Chloroplast acquisition without the gene transfer in kleptoplastic sea slugs, Plakobranchus ocellatus.</title>
        <authorList>
            <person name="Maeda T."/>
            <person name="Takahashi S."/>
            <person name="Yoshida T."/>
            <person name="Shimamura S."/>
            <person name="Takaki Y."/>
            <person name="Nagai Y."/>
            <person name="Toyoda A."/>
            <person name="Suzuki Y."/>
            <person name="Arimoto A."/>
            <person name="Ishii H."/>
            <person name="Satoh N."/>
            <person name="Nishiyama T."/>
            <person name="Hasebe M."/>
            <person name="Maruyama T."/>
            <person name="Minagawa J."/>
            <person name="Obokata J."/>
            <person name="Shigenobu S."/>
        </authorList>
    </citation>
    <scope>NUCLEOTIDE SEQUENCE [LARGE SCALE GENOMIC DNA]</scope>
</reference>